<protein>
    <submittedName>
        <fullName evidence="2">ParA family protein</fullName>
    </submittedName>
</protein>
<dbReference type="InterPro" id="IPR050678">
    <property type="entry name" value="DNA_Partitioning_ATPase"/>
</dbReference>
<keyword evidence="3" id="KW-1185">Reference proteome</keyword>
<dbReference type="Gene3D" id="3.40.50.300">
    <property type="entry name" value="P-loop containing nucleotide triphosphate hydrolases"/>
    <property type="match status" value="1"/>
</dbReference>
<gene>
    <name evidence="2" type="ORF">FED44_03465</name>
</gene>
<reference evidence="2" key="1">
    <citation type="submission" date="2019-05" db="EMBL/GenBank/DDBJ databases">
        <title>Isolation, diversity and antifungal activity of Actinobacteria from wheat.</title>
        <authorList>
            <person name="Yu B."/>
        </authorList>
    </citation>
    <scope>NUCLEOTIDE SEQUENCE [LARGE SCALE GENOMIC DNA]</scope>
    <source>
        <strain evidence="2">NEAU-HEGS1-5</strain>
    </source>
</reference>
<accession>A0A5R8ZL65</accession>
<comment type="caution">
    <text evidence="2">The sequence shown here is derived from an EMBL/GenBank/DDBJ whole genome shotgun (WGS) entry which is preliminary data.</text>
</comment>
<dbReference type="InterPro" id="IPR002586">
    <property type="entry name" value="CobQ/CobB/MinD/ParA_Nub-bd_dom"/>
</dbReference>
<dbReference type="EMBL" id="VANP01000001">
    <property type="protein sequence ID" value="TLP66532.1"/>
    <property type="molecule type" value="Genomic_DNA"/>
</dbReference>
<dbReference type="PIRSF" id="PIRSF009320">
    <property type="entry name" value="Nuc_binding_HP_1000"/>
    <property type="match status" value="1"/>
</dbReference>
<evidence type="ECO:0000313" key="2">
    <source>
        <dbReference type="EMBL" id="TLP66532.1"/>
    </source>
</evidence>
<dbReference type="PANTHER" id="PTHR13696">
    <property type="entry name" value="P-LOOP CONTAINING NUCLEOSIDE TRIPHOSPHATE HYDROLASE"/>
    <property type="match status" value="1"/>
</dbReference>
<evidence type="ECO:0000259" key="1">
    <source>
        <dbReference type="Pfam" id="PF01656"/>
    </source>
</evidence>
<dbReference type="AlphaFoldDB" id="A0A5R8ZL65"/>
<organism evidence="2 3">
    <name type="scientific">Microbispora triticiradicis</name>
    <dbReference type="NCBI Taxonomy" id="2200763"/>
    <lineage>
        <taxon>Bacteria</taxon>
        <taxon>Bacillati</taxon>
        <taxon>Actinomycetota</taxon>
        <taxon>Actinomycetes</taxon>
        <taxon>Streptosporangiales</taxon>
        <taxon>Streptosporangiaceae</taxon>
        <taxon>Microbispora</taxon>
    </lineage>
</organism>
<dbReference type="SUPFAM" id="SSF52540">
    <property type="entry name" value="P-loop containing nucleoside triphosphate hydrolases"/>
    <property type="match status" value="1"/>
</dbReference>
<dbReference type="Pfam" id="PF01656">
    <property type="entry name" value="CbiA"/>
    <property type="match status" value="1"/>
</dbReference>
<feature type="domain" description="CobQ/CobB/MinD/ParA nucleotide binding" evidence="1">
    <location>
        <begin position="20"/>
        <end position="223"/>
    </location>
</feature>
<sequence>MTAQLAADGAAAGVSDPWVIAVANQKGGVGKSLLSMGLAAVTADASGRAFLVDIDPQSTTAEVADRAERAGESLPFDYTADTDPTHLAKLRKVRGVDLILVDCPGSLEGHDVLSAVLDQADFVVIPYVHDPFYVTPTRRTAALCADRGVPYRVLINRVDPRRGTGPLEDAQATLDKLGLPRFRSFVREYSAHSQAHVEGVMITQYRGGRNAVNAREDIRRIHTEMLMQLGQIRPGG</sequence>
<evidence type="ECO:0000313" key="3">
    <source>
        <dbReference type="Proteomes" id="UP000309033"/>
    </source>
</evidence>
<dbReference type="InterPro" id="IPR027417">
    <property type="entry name" value="P-loop_NTPase"/>
</dbReference>
<dbReference type="OrthoDB" id="3173068at2"/>
<dbReference type="CDD" id="cd02042">
    <property type="entry name" value="ParAB_family"/>
    <property type="match status" value="1"/>
</dbReference>
<dbReference type="PANTHER" id="PTHR13696:SF52">
    <property type="entry name" value="PARA FAMILY PROTEIN CT_582"/>
    <property type="match status" value="1"/>
</dbReference>
<name>A0A5R8ZL65_9ACTN</name>
<proteinExistence type="predicted"/>
<dbReference type="Proteomes" id="UP000309033">
    <property type="component" value="Unassembled WGS sequence"/>
</dbReference>